<dbReference type="HOGENOM" id="CLU_3148112_0_0_2"/>
<gene>
    <name evidence="2" type="ORF">P186_0853</name>
</gene>
<reference evidence="2 3" key="1">
    <citation type="journal article" date="2012" name="J. Bacteriol.">
        <title>Complete genome sequence of strain 1860, a crenarchaeon of the genus pyrobaculum able to grow with various electron acceptors.</title>
        <authorList>
            <person name="Mardanov A.V."/>
            <person name="Gumerov V.M."/>
            <person name="Slobodkina G.B."/>
            <person name="Beletsky A.V."/>
            <person name="Bonch-Osmolovskaya E.A."/>
            <person name="Ravin N.V."/>
            <person name="Skryabin K.G."/>
        </authorList>
    </citation>
    <scope>NUCLEOTIDE SEQUENCE [LARGE SCALE GENOMIC DNA]</scope>
    <source>
        <strain evidence="2 3">1860</strain>
    </source>
</reference>
<dbReference type="EMBL" id="CP003098">
    <property type="protein sequence ID" value="AET32295.1"/>
    <property type="molecule type" value="Genomic_DNA"/>
</dbReference>
<keyword evidence="1" id="KW-0472">Membrane</keyword>
<dbReference type="Proteomes" id="UP000005867">
    <property type="component" value="Chromosome"/>
</dbReference>
<name>G7VAY5_9CREN</name>
<evidence type="ECO:0000313" key="2">
    <source>
        <dbReference type="EMBL" id="AET32295.1"/>
    </source>
</evidence>
<dbReference type="AlphaFoldDB" id="G7VAY5"/>
<accession>G7VAY5</accession>
<evidence type="ECO:0000256" key="1">
    <source>
        <dbReference type="SAM" id="Phobius"/>
    </source>
</evidence>
<keyword evidence="1" id="KW-1133">Transmembrane helix</keyword>
<dbReference type="KEGG" id="pyr:P186_0853"/>
<protein>
    <submittedName>
        <fullName evidence="2">Uncharacterized protein</fullName>
    </submittedName>
</protein>
<keyword evidence="1" id="KW-0812">Transmembrane</keyword>
<evidence type="ECO:0000313" key="3">
    <source>
        <dbReference type="Proteomes" id="UP000005867"/>
    </source>
</evidence>
<keyword evidence="3" id="KW-1185">Reference proteome</keyword>
<sequence>MYCLFYKFSWGGAFLKFIYLWILLLDVYRWAGGVGFCVALGSRRVVGV</sequence>
<dbReference type="BioCyc" id="PSP1104324:GJSN-834-MONOMER"/>
<proteinExistence type="predicted"/>
<organism evidence="2 3">
    <name type="scientific">Pyrobaculum ferrireducens</name>
    <dbReference type="NCBI Taxonomy" id="1104324"/>
    <lineage>
        <taxon>Archaea</taxon>
        <taxon>Thermoproteota</taxon>
        <taxon>Thermoprotei</taxon>
        <taxon>Thermoproteales</taxon>
        <taxon>Thermoproteaceae</taxon>
        <taxon>Pyrobaculum</taxon>
    </lineage>
</organism>
<feature type="transmembrane region" description="Helical" evidence="1">
    <location>
        <begin position="18"/>
        <end position="41"/>
    </location>
</feature>